<proteinExistence type="predicted"/>
<evidence type="ECO:0000256" key="1">
    <source>
        <dbReference type="SAM" id="MobiDB-lite"/>
    </source>
</evidence>
<dbReference type="Proteomes" id="UP001366503">
    <property type="component" value="Unassembled WGS sequence"/>
</dbReference>
<comment type="caution">
    <text evidence="2">The sequence shown here is derived from an EMBL/GenBank/DDBJ whole genome shotgun (WGS) entry which is preliminary data.</text>
</comment>
<gene>
    <name evidence="2" type="ORF">O7A05_24755</name>
</gene>
<evidence type="ECO:0000313" key="3">
    <source>
        <dbReference type="Proteomes" id="UP001366503"/>
    </source>
</evidence>
<evidence type="ECO:0000313" key="2">
    <source>
        <dbReference type="EMBL" id="MEI9405350.1"/>
    </source>
</evidence>
<dbReference type="EMBL" id="JAPYKO010000021">
    <property type="protein sequence ID" value="MEI9405350.1"/>
    <property type="molecule type" value="Genomic_DNA"/>
</dbReference>
<accession>A0ABU8KI35</accession>
<organism evidence="2 3">
    <name type="scientific">Mesorhizobium argentiipisi</name>
    <dbReference type="NCBI Taxonomy" id="3015175"/>
    <lineage>
        <taxon>Bacteria</taxon>
        <taxon>Pseudomonadati</taxon>
        <taxon>Pseudomonadota</taxon>
        <taxon>Alphaproteobacteria</taxon>
        <taxon>Hyphomicrobiales</taxon>
        <taxon>Phyllobacteriaceae</taxon>
        <taxon>Mesorhizobium</taxon>
    </lineage>
</organism>
<evidence type="ECO:0008006" key="4">
    <source>
        <dbReference type="Google" id="ProtNLM"/>
    </source>
</evidence>
<sequence>MATVNLEHLAGRPVFSERGKTIGYIEEIIAEQDGDDLVVTEFHVGIFAALERLSASTVGTALLDFFGLRRRQGVYRIPWDKLDITDPAHPRLLCSDDELSGFEGPGNCRTSPAALHQRDS</sequence>
<name>A0ABU8KI35_9HYPH</name>
<feature type="region of interest" description="Disordered" evidence="1">
    <location>
        <begin position="101"/>
        <end position="120"/>
    </location>
</feature>
<dbReference type="RefSeq" id="WP_337095548.1">
    <property type="nucleotide sequence ID" value="NZ_JAPYKO010000021.1"/>
</dbReference>
<reference evidence="2 3" key="1">
    <citation type="submission" date="2022-12" db="EMBL/GenBank/DDBJ databases">
        <authorList>
            <person name="Muema E."/>
        </authorList>
    </citation>
    <scope>NUCLEOTIDE SEQUENCE [LARGE SCALE GENOMIC DNA]</scope>
    <source>
        <strain evidence="3">1330</strain>
    </source>
</reference>
<protein>
    <recommendedName>
        <fullName evidence="4">PRC-barrel domain-containing protein</fullName>
    </recommendedName>
</protein>
<keyword evidence="3" id="KW-1185">Reference proteome</keyword>